<comment type="caution">
    <text evidence="1">The sequence shown here is derived from an EMBL/GenBank/DDBJ whole genome shotgun (WGS) entry which is preliminary data.</text>
</comment>
<dbReference type="Proteomes" id="UP001234297">
    <property type="component" value="Chromosome 5"/>
</dbReference>
<sequence>MCFKGHEGLLQHASVQSSTVQIAPWWSVFGSPRIYGELYGQLKPSSEDQPNGEYKTTATQVKYATHHGTIMAFQEKGSSDTSKFSLVSGQSEDSRKENKAQQLSTTISLQSSPPEHQAHFGLGLGQPMVFADHTYMDHCYGLYPGCGAQAKHGQVLLPLNVAEDGATYVNAKQYHGILRRRKSRAKAEMKNKLIKSKKPYLHESRHLHAMRRPRGCGGRFLNTKNGNSGKGESTIHKVSGKGAQAASSSSSEILQSDSGNSNLGKVACGGPSLSGSEVTSIYPQPDTDCFRIENLRSSGFHHFTNMTPGGLSSSSTIKWATSDGCSNLLKVQAWPLQLTRIPSLQQPNGEPVCIVISDHLHATGSVSGIIPRNTWFR</sequence>
<name>A0ACC2M7Z5_PERAE</name>
<gene>
    <name evidence="1" type="ORF">MRB53_018461</name>
</gene>
<evidence type="ECO:0000313" key="2">
    <source>
        <dbReference type="Proteomes" id="UP001234297"/>
    </source>
</evidence>
<dbReference type="EMBL" id="CM056813">
    <property type="protein sequence ID" value="KAJ8641767.1"/>
    <property type="molecule type" value="Genomic_DNA"/>
</dbReference>
<proteinExistence type="predicted"/>
<evidence type="ECO:0000313" key="1">
    <source>
        <dbReference type="EMBL" id="KAJ8641767.1"/>
    </source>
</evidence>
<organism evidence="1 2">
    <name type="scientific">Persea americana</name>
    <name type="common">Avocado</name>
    <dbReference type="NCBI Taxonomy" id="3435"/>
    <lineage>
        <taxon>Eukaryota</taxon>
        <taxon>Viridiplantae</taxon>
        <taxon>Streptophyta</taxon>
        <taxon>Embryophyta</taxon>
        <taxon>Tracheophyta</taxon>
        <taxon>Spermatophyta</taxon>
        <taxon>Magnoliopsida</taxon>
        <taxon>Magnoliidae</taxon>
        <taxon>Laurales</taxon>
        <taxon>Lauraceae</taxon>
        <taxon>Persea</taxon>
    </lineage>
</organism>
<reference evidence="1 2" key="1">
    <citation type="journal article" date="2022" name="Hortic Res">
        <title>A haplotype resolved chromosomal level avocado genome allows analysis of novel avocado genes.</title>
        <authorList>
            <person name="Nath O."/>
            <person name="Fletcher S.J."/>
            <person name="Hayward A."/>
            <person name="Shaw L.M."/>
            <person name="Masouleh A.K."/>
            <person name="Furtado A."/>
            <person name="Henry R.J."/>
            <person name="Mitter N."/>
        </authorList>
    </citation>
    <scope>NUCLEOTIDE SEQUENCE [LARGE SCALE GENOMIC DNA]</scope>
    <source>
        <strain evidence="2">cv. Hass</strain>
    </source>
</reference>
<accession>A0ACC2M7Z5</accession>
<keyword evidence="2" id="KW-1185">Reference proteome</keyword>
<protein>
    <submittedName>
        <fullName evidence="1">Uncharacterized protein</fullName>
    </submittedName>
</protein>